<comment type="function">
    <text evidence="5 6">Prevents the cell division inhibition by proteins MinC and MinD at internal division sites while permitting inhibition at polar sites. This ensures cell division at the proper site by restricting the formation of a division septum at the midpoint of the long axis of the cell.</text>
</comment>
<organism evidence="7 8">
    <name type="scientific">Verticiella sediminum</name>
    <dbReference type="NCBI Taxonomy" id="1247510"/>
    <lineage>
        <taxon>Bacteria</taxon>
        <taxon>Pseudomonadati</taxon>
        <taxon>Pseudomonadota</taxon>
        <taxon>Betaproteobacteria</taxon>
        <taxon>Burkholderiales</taxon>
        <taxon>Alcaligenaceae</taxon>
        <taxon>Verticiella</taxon>
    </lineage>
</organism>
<sequence>MSLLSFFLGQKKQTATIARERLQIILAHERSGRGPSADYLPQLQKELIAVISKYVNINADDIKVNLERQDSFEVLEVKIEMPSGPGQPATPPSA</sequence>
<dbReference type="InterPro" id="IPR036707">
    <property type="entry name" value="MinE_sf"/>
</dbReference>
<dbReference type="OrthoDB" id="9802655at2"/>
<dbReference type="Gene3D" id="3.30.1070.10">
    <property type="entry name" value="Cell division topological specificity factor MinE"/>
    <property type="match status" value="1"/>
</dbReference>
<reference evidence="7 8" key="1">
    <citation type="submission" date="2019-07" db="EMBL/GenBank/DDBJ databases">
        <title>Qingshengfaniella alkalisoli gen. nov., sp. nov., isolated from saline soil.</title>
        <authorList>
            <person name="Xu L."/>
            <person name="Huang X.-X."/>
            <person name="Sun J.-Q."/>
        </authorList>
    </citation>
    <scope>NUCLEOTIDE SEQUENCE [LARGE SCALE GENOMIC DNA]</scope>
    <source>
        <strain evidence="7 8">DSM 27279</strain>
    </source>
</reference>
<evidence type="ECO:0000313" key="7">
    <source>
        <dbReference type="EMBL" id="TSH89378.1"/>
    </source>
</evidence>
<dbReference type="Proteomes" id="UP000318405">
    <property type="component" value="Unassembled WGS sequence"/>
</dbReference>
<evidence type="ECO:0000256" key="2">
    <source>
        <dbReference type="ARBA" id="ARBA00020112"/>
    </source>
</evidence>
<dbReference type="SUPFAM" id="SSF55229">
    <property type="entry name" value="Cell division protein MinE topological specificity domain"/>
    <property type="match status" value="1"/>
</dbReference>
<dbReference type="Pfam" id="PF03776">
    <property type="entry name" value="MinE"/>
    <property type="match status" value="1"/>
</dbReference>
<keyword evidence="3 6" id="KW-0132">Cell division</keyword>
<dbReference type="GO" id="GO:0042802">
    <property type="term" value="F:identical protein binding"/>
    <property type="evidence" value="ECO:0007669"/>
    <property type="project" value="UniProtKB-ARBA"/>
</dbReference>
<evidence type="ECO:0000256" key="3">
    <source>
        <dbReference type="ARBA" id="ARBA00022618"/>
    </source>
</evidence>
<dbReference type="EMBL" id="VLTJ01000041">
    <property type="protein sequence ID" value="TSH89378.1"/>
    <property type="molecule type" value="Genomic_DNA"/>
</dbReference>
<evidence type="ECO:0000256" key="6">
    <source>
        <dbReference type="HAMAP-Rule" id="MF_00262"/>
    </source>
</evidence>
<dbReference type="GO" id="GO:0051301">
    <property type="term" value="P:cell division"/>
    <property type="evidence" value="ECO:0007669"/>
    <property type="project" value="UniProtKB-KW"/>
</dbReference>
<dbReference type="FunFam" id="3.30.1070.10:FF:000001">
    <property type="entry name" value="Cell division topological specificity factor"/>
    <property type="match status" value="1"/>
</dbReference>
<keyword evidence="4 6" id="KW-0131">Cell cycle</keyword>
<dbReference type="AlphaFoldDB" id="A0A556A912"/>
<protein>
    <recommendedName>
        <fullName evidence="2 6">Cell division topological specificity factor</fullName>
    </recommendedName>
</protein>
<dbReference type="HAMAP" id="MF_00262">
    <property type="entry name" value="MinE"/>
    <property type="match status" value="1"/>
</dbReference>
<evidence type="ECO:0000313" key="8">
    <source>
        <dbReference type="Proteomes" id="UP000318405"/>
    </source>
</evidence>
<proteinExistence type="inferred from homology"/>
<name>A0A556A912_9BURK</name>
<dbReference type="RefSeq" id="WP_143950782.1">
    <property type="nucleotide sequence ID" value="NZ_BAABMB010000005.1"/>
</dbReference>
<comment type="caution">
    <text evidence="7">The sequence shown here is derived from an EMBL/GenBank/DDBJ whole genome shotgun (WGS) entry which is preliminary data.</text>
</comment>
<gene>
    <name evidence="6 7" type="primary">minE</name>
    <name evidence="7" type="ORF">FOZ76_23770</name>
</gene>
<evidence type="ECO:0000256" key="4">
    <source>
        <dbReference type="ARBA" id="ARBA00023306"/>
    </source>
</evidence>
<dbReference type="NCBIfam" id="NF010595">
    <property type="entry name" value="PRK13989.1"/>
    <property type="match status" value="1"/>
</dbReference>
<comment type="similarity">
    <text evidence="1 6">Belongs to the MinE family.</text>
</comment>
<accession>A0A556A912</accession>
<dbReference type="NCBIfam" id="NF001422">
    <property type="entry name" value="PRK00296.1"/>
    <property type="match status" value="1"/>
</dbReference>
<evidence type="ECO:0000256" key="5">
    <source>
        <dbReference type="ARBA" id="ARBA00025265"/>
    </source>
</evidence>
<evidence type="ECO:0000256" key="1">
    <source>
        <dbReference type="ARBA" id="ARBA00008168"/>
    </source>
</evidence>
<dbReference type="InterPro" id="IPR005527">
    <property type="entry name" value="MinE"/>
</dbReference>
<keyword evidence="8" id="KW-1185">Reference proteome</keyword>
<dbReference type="GO" id="GO:0032955">
    <property type="term" value="P:regulation of division septum assembly"/>
    <property type="evidence" value="ECO:0007669"/>
    <property type="project" value="InterPro"/>
</dbReference>
<dbReference type="NCBIfam" id="TIGR01215">
    <property type="entry name" value="minE"/>
    <property type="match status" value="1"/>
</dbReference>